<dbReference type="GO" id="GO:0043866">
    <property type="term" value="F:adenylyl-sulfate reductase (thioredoxin) activity"/>
    <property type="evidence" value="ECO:0007669"/>
    <property type="project" value="UniProtKB-EC"/>
</dbReference>
<accession>A0A2N8KW51</accession>
<keyword evidence="6" id="KW-0963">Cytoplasm</keyword>
<evidence type="ECO:0000313" key="9">
    <source>
        <dbReference type="Proteomes" id="UP000235916"/>
    </source>
</evidence>
<feature type="active site" description="Nucleophile; cysteine thiosulfonate intermediate" evidence="6">
    <location>
        <position position="249"/>
    </location>
</feature>
<dbReference type="PANTHER" id="PTHR46482:SF9">
    <property type="entry name" value="5'-ADENYLYLSULFATE REDUCTASE 1, CHLOROPLASTIC"/>
    <property type="match status" value="1"/>
</dbReference>
<feature type="binding site" evidence="6">
    <location>
        <position position="221"/>
    </location>
    <ligand>
        <name>[4Fe-4S] cluster</name>
        <dbReference type="ChEBI" id="CHEBI:49883"/>
    </ligand>
</feature>
<keyword evidence="9" id="KW-1185">Reference proteome</keyword>
<dbReference type="InterPro" id="IPR014729">
    <property type="entry name" value="Rossmann-like_a/b/a_fold"/>
</dbReference>
<dbReference type="OrthoDB" id="9794018at2"/>
<evidence type="ECO:0000256" key="6">
    <source>
        <dbReference type="HAMAP-Rule" id="MF_00063"/>
    </source>
</evidence>
<evidence type="ECO:0000256" key="1">
    <source>
        <dbReference type="ARBA" id="ARBA00009732"/>
    </source>
</evidence>
<feature type="binding site" evidence="6">
    <location>
        <position position="139"/>
    </location>
    <ligand>
        <name>[4Fe-4S] cluster</name>
        <dbReference type="ChEBI" id="CHEBI:49883"/>
    </ligand>
</feature>
<dbReference type="InterPro" id="IPR004511">
    <property type="entry name" value="PAPS/APS_Rdtase"/>
</dbReference>
<feature type="domain" description="Phosphoadenosine phosphosulphate reductase" evidence="7">
    <location>
        <begin position="54"/>
        <end position="227"/>
    </location>
</feature>
<keyword evidence="5 6" id="KW-0411">Iron-sulfur</keyword>
<dbReference type="NCBIfam" id="NF002537">
    <property type="entry name" value="PRK02090.1"/>
    <property type="match status" value="1"/>
</dbReference>
<comment type="function">
    <text evidence="6">Catalyzes the formation of sulfite from adenosine 5'-phosphosulfate (APS) using thioredoxin as an electron donor.</text>
</comment>
<name>A0A2N8KW51_9BURK</name>
<evidence type="ECO:0000256" key="4">
    <source>
        <dbReference type="ARBA" id="ARBA00023004"/>
    </source>
</evidence>
<dbReference type="EMBL" id="POSP01000003">
    <property type="protein sequence ID" value="PND37670.1"/>
    <property type="molecule type" value="Genomic_DNA"/>
</dbReference>
<keyword evidence="4 6" id="KW-0408">Iron</keyword>
<dbReference type="SUPFAM" id="SSF52402">
    <property type="entry name" value="Adenine nucleotide alpha hydrolases-like"/>
    <property type="match status" value="1"/>
</dbReference>
<comment type="similarity">
    <text evidence="1 6">Belongs to the PAPS reductase family. CysH subfamily.</text>
</comment>
<comment type="catalytic activity">
    <reaction evidence="6">
        <text>[thioredoxin]-disulfide + sulfite + AMP + 2 H(+) = adenosine 5'-phosphosulfate + [thioredoxin]-dithiol</text>
        <dbReference type="Rhea" id="RHEA:21976"/>
        <dbReference type="Rhea" id="RHEA-COMP:10698"/>
        <dbReference type="Rhea" id="RHEA-COMP:10700"/>
        <dbReference type="ChEBI" id="CHEBI:15378"/>
        <dbReference type="ChEBI" id="CHEBI:17359"/>
        <dbReference type="ChEBI" id="CHEBI:29950"/>
        <dbReference type="ChEBI" id="CHEBI:50058"/>
        <dbReference type="ChEBI" id="CHEBI:58243"/>
        <dbReference type="ChEBI" id="CHEBI:456215"/>
        <dbReference type="EC" id="1.8.4.10"/>
    </reaction>
</comment>
<comment type="subcellular location">
    <subcellularLocation>
        <location evidence="6">Cytoplasm</location>
    </subcellularLocation>
</comment>
<dbReference type="GO" id="GO:0005737">
    <property type="term" value="C:cytoplasm"/>
    <property type="evidence" value="ECO:0007669"/>
    <property type="project" value="UniProtKB-SubCell"/>
</dbReference>
<dbReference type="GO" id="GO:0019379">
    <property type="term" value="P:sulfate assimilation, phosphoadenylyl sulfate reduction by phosphoadenylyl-sulfate reductase (thioredoxin)"/>
    <property type="evidence" value="ECO:0007669"/>
    <property type="project" value="UniProtKB-UniRule"/>
</dbReference>
<feature type="binding site" evidence="6">
    <location>
        <position position="224"/>
    </location>
    <ligand>
        <name>[4Fe-4S] cluster</name>
        <dbReference type="ChEBI" id="CHEBI:49883"/>
    </ligand>
</feature>
<dbReference type="EC" id="1.8.4.10" evidence="6"/>
<feature type="binding site" evidence="6">
    <location>
        <position position="140"/>
    </location>
    <ligand>
        <name>[4Fe-4S] cluster</name>
        <dbReference type="ChEBI" id="CHEBI:49883"/>
    </ligand>
</feature>
<dbReference type="AlphaFoldDB" id="A0A2N8KW51"/>
<dbReference type="PANTHER" id="PTHR46482">
    <property type="entry name" value="5'-ADENYLYLSULFATE REDUCTASE 3, CHLOROPLASTIC"/>
    <property type="match status" value="1"/>
</dbReference>
<comment type="caution">
    <text evidence="8">The sequence shown here is derived from an EMBL/GenBank/DDBJ whole genome shotgun (WGS) entry which is preliminary data.</text>
</comment>
<dbReference type="HAMAP" id="MF_00063">
    <property type="entry name" value="CysH"/>
    <property type="match status" value="1"/>
</dbReference>
<dbReference type="InterPro" id="IPR002500">
    <property type="entry name" value="PAPS_reduct_dom"/>
</dbReference>
<dbReference type="GO" id="GO:0046872">
    <property type="term" value="F:metal ion binding"/>
    <property type="evidence" value="ECO:0007669"/>
    <property type="project" value="UniProtKB-KW"/>
</dbReference>
<evidence type="ECO:0000256" key="5">
    <source>
        <dbReference type="ARBA" id="ARBA00023014"/>
    </source>
</evidence>
<organism evidence="8 9">
    <name type="scientific">Kinneretia aquatilis</name>
    <dbReference type="NCBI Taxonomy" id="2070761"/>
    <lineage>
        <taxon>Bacteria</taxon>
        <taxon>Pseudomonadati</taxon>
        <taxon>Pseudomonadota</taxon>
        <taxon>Betaproteobacteria</taxon>
        <taxon>Burkholderiales</taxon>
        <taxon>Sphaerotilaceae</taxon>
        <taxon>Roseateles</taxon>
    </lineage>
</organism>
<keyword evidence="2 6" id="KW-0479">Metal-binding</keyword>
<dbReference type="RefSeq" id="WP_102767590.1">
    <property type="nucleotide sequence ID" value="NZ_POSP01000003.1"/>
</dbReference>
<evidence type="ECO:0000313" key="8">
    <source>
        <dbReference type="EMBL" id="PND37670.1"/>
    </source>
</evidence>
<dbReference type="Proteomes" id="UP000235916">
    <property type="component" value="Unassembled WGS sequence"/>
</dbReference>
<reference evidence="8 9" key="1">
    <citation type="submission" date="2018-01" db="EMBL/GenBank/DDBJ databases">
        <title>Draft genome sequence of Paucibacter aquatile CR182 isolated from freshwater of the Nakdong River.</title>
        <authorList>
            <person name="Choi A."/>
            <person name="Chung E.J."/>
        </authorList>
    </citation>
    <scope>NUCLEOTIDE SEQUENCE [LARGE SCALE GENOMIC DNA]</scope>
    <source>
        <strain evidence="8 9">CR182</strain>
    </source>
</reference>
<keyword evidence="3 6" id="KW-0560">Oxidoreductase</keyword>
<sequence length="266" mass="28898">MSDGGVSSLSSLPGATASASAVGLYARAAPGFEARVAASVDQLRAAAERFGAGLIQSSSLGAEDMVITDLIARHGLAIDIATLDTDALHAETLALLPQIEARYGLQVQVFRPVAEQVVHFVKSHGERAMYESLALRKACCGVRKLEPLGRMLAGRTAWITGLRREQSQNRAEVPAEELDGQGRIKLNVLADWSWADIWHYIDTHQVPYNTLHDQFMPSIGCAPCTRAISVGEDFRSGRWWWESEDAKECGLHQARSNEELKSGATA</sequence>
<dbReference type="PIRSF" id="PIRSF000857">
    <property type="entry name" value="PAPS_reductase"/>
    <property type="match status" value="1"/>
</dbReference>
<evidence type="ECO:0000256" key="3">
    <source>
        <dbReference type="ARBA" id="ARBA00023002"/>
    </source>
</evidence>
<evidence type="ECO:0000256" key="2">
    <source>
        <dbReference type="ARBA" id="ARBA00022723"/>
    </source>
</evidence>
<dbReference type="Pfam" id="PF01507">
    <property type="entry name" value="PAPS_reduct"/>
    <property type="match status" value="1"/>
</dbReference>
<evidence type="ECO:0000259" key="7">
    <source>
        <dbReference type="Pfam" id="PF01507"/>
    </source>
</evidence>
<dbReference type="GO" id="GO:0051539">
    <property type="term" value="F:4 iron, 4 sulfur cluster binding"/>
    <property type="evidence" value="ECO:0007669"/>
    <property type="project" value="UniProtKB-UniRule"/>
</dbReference>
<comment type="pathway">
    <text evidence="6">Sulfur metabolism; hydrogen sulfide biosynthesis; sulfite from sulfate.</text>
</comment>
<dbReference type="GO" id="GO:0004604">
    <property type="term" value="F:phosphoadenylyl-sulfate reductase (thioredoxin) activity"/>
    <property type="evidence" value="ECO:0007669"/>
    <property type="project" value="UniProtKB-UniRule"/>
</dbReference>
<dbReference type="CDD" id="cd23945">
    <property type="entry name" value="PAPS_reductase"/>
    <property type="match status" value="1"/>
</dbReference>
<comment type="cofactor">
    <cofactor evidence="6">
        <name>[4Fe-4S] cluster</name>
        <dbReference type="ChEBI" id="CHEBI:49883"/>
    </cofactor>
    <text evidence="6">Binds 1 [4Fe-4S] cluster per subunit.</text>
</comment>
<dbReference type="GO" id="GO:0070814">
    <property type="term" value="P:hydrogen sulfide biosynthetic process"/>
    <property type="evidence" value="ECO:0007669"/>
    <property type="project" value="UniProtKB-UniRule"/>
</dbReference>
<dbReference type="Gene3D" id="3.40.50.620">
    <property type="entry name" value="HUPs"/>
    <property type="match status" value="1"/>
</dbReference>
<proteinExistence type="inferred from homology"/>
<protein>
    <recommendedName>
        <fullName evidence="6">Adenosine 5'-phosphosulfate reductase</fullName>
        <shortName evidence="6">APS reductase</shortName>
        <ecNumber evidence="6">1.8.4.10</ecNumber>
    </recommendedName>
    <alternativeName>
        <fullName evidence="6">5'-adenylylsulfate reductase</fullName>
    </alternativeName>
    <alternativeName>
        <fullName evidence="6">Thioredoxin-dependent 5'-adenylylsulfate reductase</fullName>
    </alternativeName>
</protein>
<gene>
    <name evidence="6" type="primary">cysH</name>
    <name evidence="8" type="ORF">C1O66_09140</name>
</gene>